<sequence>MSAFEQSVLSDLESRGWTISKPRQGREGAMYRASDGAGSTDAQTILIKDSIAVVTSHRGGVDLPAPWRAGREAKDGSPTAFVTARDLGIDLASIRHAPSRPPATTPAMEPIDQACVSGIRTAWNAKVFPRDDHPQFVKGGAWVHPAGLREFAPSHRHAGDLIAPLFHPTAPGGLTVELCGAQQLLWDTSAKPDKYIVSGSRSAGAFVPLPLRESFFEPGASLVKGWIAPGARIVVTEGVRTGQAVRTATAGWSAPGVQEKDTVVLAALSAHNLPAVARWLKSSGLSDSHEVVFAADNDLGKSDFIGIRKAVEAAQLCGGKVALVDNDKPGFDAHDLLKARSHDLRAGMAAVRDFIASARSPEQVRADRTEAFDLRPKTQNQDRGKEGGVAAGLSR</sequence>
<organism evidence="2 3">
    <name type="scientific">Thiomonas arsenitoxydans (strain DSM 22701 / CIP 110005 / 3As)</name>
    <dbReference type="NCBI Taxonomy" id="426114"/>
    <lineage>
        <taxon>Bacteria</taxon>
        <taxon>Pseudomonadati</taxon>
        <taxon>Pseudomonadota</taxon>
        <taxon>Betaproteobacteria</taxon>
        <taxon>Burkholderiales</taxon>
        <taxon>Thiomonas</taxon>
    </lineage>
</organism>
<reference evidence="2" key="1">
    <citation type="submission" date="2021-02" db="EMBL/GenBank/DDBJ databases">
        <title>Thiocyanate and organic carbon inputs drive convergent selection for specific autotrophic Afipia and Thiobacillus strains within complex microbiomes.</title>
        <authorList>
            <person name="Huddy R.J."/>
            <person name="Sachdeva R."/>
            <person name="Kadzinga F."/>
            <person name="Kantor R.S."/>
            <person name="Harrison S.T.L."/>
            <person name="Banfield J.F."/>
        </authorList>
    </citation>
    <scope>NUCLEOTIDE SEQUENCE</scope>
    <source>
        <strain evidence="2">SCN18_13_7_16_R3_B_64_19</strain>
    </source>
</reference>
<dbReference type="EMBL" id="JAFKMR010000018">
    <property type="protein sequence ID" value="MBN8744546.1"/>
    <property type="molecule type" value="Genomic_DNA"/>
</dbReference>
<evidence type="ECO:0008006" key="4">
    <source>
        <dbReference type="Google" id="ProtNLM"/>
    </source>
</evidence>
<evidence type="ECO:0000313" key="2">
    <source>
        <dbReference type="EMBL" id="MBN8744546.1"/>
    </source>
</evidence>
<evidence type="ECO:0000256" key="1">
    <source>
        <dbReference type="SAM" id="MobiDB-lite"/>
    </source>
</evidence>
<dbReference type="Proteomes" id="UP000664800">
    <property type="component" value="Unassembled WGS sequence"/>
</dbReference>
<dbReference type="CDD" id="cd01029">
    <property type="entry name" value="TOPRIM_primases"/>
    <property type="match status" value="1"/>
</dbReference>
<dbReference type="AlphaFoldDB" id="A0A8I1SXH9"/>
<dbReference type="RefSeq" id="WP_276730488.1">
    <property type="nucleotide sequence ID" value="NZ_JAFKMR010000018.1"/>
</dbReference>
<proteinExistence type="predicted"/>
<name>A0A8I1SXH9_THIA3</name>
<evidence type="ECO:0000313" key="3">
    <source>
        <dbReference type="Proteomes" id="UP000664800"/>
    </source>
</evidence>
<protein>
    <recommendedName>
        <fullName evidence="4">Toprim domain-containing protein</fullName>
    </recommendedName>
</protein>
<feature type="region of interest" description="Disordered" evidence="1">
    <location>
        <begin position="359"/>
        <end position="395"/>
    </location>
</feature>
<comment type="caution">
    <text evidence="2">The sequence shown here is derived from an EMBL/GenBank/DDBJ whole genome shotgun (WGS) entry which is preliminary data.</text>
</comment>
<accession>A0A8I1SXH9</accession>
<feature type="compositionally biased region" description="Basic and acidic residues" evidence="1">
    <location>
        <begin position="362"/>
        <end position="386"/>
    </location>
</feature>
<gene>
    <name evidence="2" type="ORF">J0I24_09585</name>
</gene>
<dbReference type="InterPro" id="IPR034154">
    <property type="entry name" value="TOPRIM_DnaG/twinkle"/>
</dbReference>